<name>A0AAW1XT98_RUBAR</name>
<gene>
    <name evidence="2" type="ORF">M0R45_016412</name>
</gene>
<organism evidence="2 3">
    <name type="scientific">Rubus argutus</name>
    <name type="common">Southern blackberry</name>
    <dbReference type="NCBI Taxonomy" id="59490"/>
    <lineage>
        <taxon>Eukaryota</taxon>
        <taxon>Viridiplantae</taxon>
        <taxon>Streptophyta</taxon>
        <taxon>Embryophyta</taxon>
        <taxon>Tracheophyta</taxon>
        <taxon>Spermatophyta</taxon>
        <taxon>Magnoliopsida</taxon>
        <taxon>eudicotyledons</taxon>
        <taxon>Gunneridae</taxon>
        <taxon>Pentapetalae</taxon>
        <taxon>rosids</taxon>
        <taxon>fabids</taxon>
        <taxon>Rosales</taxon>
        <taxon>Rosaceae</taxon>
        <taxon>Rosoideae</taxon>
        <taxon>Rosoideae incertae sedis</taxon>
        <taxon>Rubus</taxon>
    </lineage>
</organism>
<keyword evidence="3" id="KW-1185">Reference proteome</keyword>
<comment type="caution">
    <text evidence="2">The sequence shown here is derived from an EMBL/GenBank/DDBJ whole genome shotgun (WGS) entry which is preliminary data.</text>
</comment>
<evidence type="ECO:0000313" key="3">
    <source>
        <dbReference type="Proteomes" id="UP001457282"/>
    </source>
</evidence>
<protein>
    <submittedName>
        <fullName evidence="2">Uncharacterized protein</fullName>
    </submittedName>
</protein>
<dbReference type="EMBL" id="JBEDUW010000003">
    <property type="protein sequence ID" value="KAK9939723.1"/>
    <property type="molecule type" value="Genomic_DNA"/>
</dbReference>
<proteinExistence type="predicted"/>
<dbReference type="Proteomes" id="UP001457282">
    <property type="component" value="Unassembled WGS sequence"/>
</dbReference>
<feature type="region of interest" description="Disordered" evidence="1">
    <location>
        <begin position="1"/>
        <end position="71"/>
    </location>
</feature>
<sequence>MIGHGKMVSARHVKAGSWAHRASRRRRGDHGQRSVGDAVAGSDEHGEVPGHGGRGHGPVRKKSEIVAEEMN</sequence>
<evidence type="ECO:0000313" key="2">
    <source>
        <dbReference type="EMBL" id="KAK9939723.1"/>
    </source>
</evidence>
<accession>A0AAW1XT98</accession>
<reference evidence="2 3" key="1">
    <citation type="journal article" date="2023" name="G3 (Bethesda)">
        <title>A chromosome-length genome assembly and annotation of blackberry (Rubus argutus, cv. 'Hillquist').</title>
        <authorList>
            <person name="Bruna T."/>
            <person name="Aryal R."/>
            <person name="Dudchenko O."/>
            <person name="Sargent D.J."/>
            <person name="Mead D."/>
            <person name="Buti M."/>
            <person name="Cavallini A."/>
            <person name="Hytonen T."/>
            <person name="Andres J."/>
            <person name="Pham M."/>
            <person name="Weisz D."/>
            <person name="Mascagni F."/>
            <person name="Usai G."/>
            <person name="Natali L."/>
            <person name="Bassil N."/>
            <person name="Fernandez G.E."/>
            <person name="Lomsadze A."/>
            <person name="Armour M."/>
            <person name="Olukolu B."/>
            <person name="Poorten T."/>
            <person name="Britton C."/>
            <person name="Davik J."/>
            <person name="Ashrafi H."/>
            <person name="Aiden E.L."/>
            <person name="Borodovsky M."/>
            <person name="Worthington M."/>
        </authorList>
    </citation>
    <scope>NUCLEOTIDE SEQUENCE [LARGE SCALE GENOMIC DNA]</scope>
    <source>
        <strain evidence="2">PI 553951</strain>
    </source>
</reference>
<dbReference type="AlphaFoldDB" id="A0AAW1XT98"/>
<evidence type="ECO:0000256" key="1">
    <source>
        <dbReference type="SAM" id="MobiDB-lite"/>
    </source>
</evidence>